<accession>A0A8J4Y323</accession>
<gene>
    <name evidence="1" type="ORF">GWK47_010111</name>
</gene>
<comment type="caution">
    <text evidence="1">The sequence shown here is derived from an EMBL/GenBank/DDBJ whole genome shotgun (WGS) entry which is preliminary data.</text>
</comment>
<organism evidence="1 2">
    <name type="scientific">Chionoecetes opilio</name>
    <name type="common">Atlantic snow crab</name>
    <name type="synonym">Cancer opilio</name>
    <dbReference type="NCBI Taxonomy" id="41210"/>
    <lineage>
        <taxon>Eukaryota</taxon>
        <taxon>Metazoa</taxon>
        <taxon>Ecdysozoa</taxon>
        <taxon>Arthropoda</taxon>
        <taxon>Crustacea</taxon>
        <taxon>Multicrustacea</taxon>
        <taxon>Malacostraca</taxon>
        <taxon>Eumalacostraca</taxon>
        <taxon>Eucarida</taxon>
        <taxon>Decapoda</taxon>
        <taxon>Pleocyemata</taxon>
        <taxon>Brachyura</taxon>
        <taxon>Eubrachyura</taxon>
        <taxon>Majoidea</taxon>
        <taxon>Majidae</taxon>
        <taxon>Chionoecetes</taxon>
    </lineage>
</organism>
<keyword evidence="2" id="KW-1185">Reference proteome</keyword>
<proteinExistence type="predicted"/>
<reference evidence="1" key="1">
    <citation type="submission" date="2020-07" db="EMBL/GenBank/DDBJ databases">
        <title>The High-quality genome of the commercially important snow crab, Chionoecetes opilio.</title>
        <authorList>
            <person name="Jeong J.-H."/>
            <person name="Ryu S."/>
        </authorList>
    </citation>
    <scope>NUCLEOTIDE SEQUENCE</scope>
    <source>
        <strain evidence="1">MADBK_172401_WGS</strain>
        <tissue evidence="1">Digestive gland</tissue>
    </source>
</reference>
<protein>
    <submittedName>
        <fullName evidence="1">Uncharacterized protein</fullName>
    </submittedName>
</protein>
<evidence type="ECO:0000313" key="2">
    <source>
        <dbReference type="Proteomes" id="UP000770661"/>
    </source>
</evidence>
<sequence length="177" mass="19666">MRMDKNVISRRTYQACGAPLSRASCRWTHNSGLPLRGQHGAIIEWSVPLAEYRGSRCCKDMLSVWEGSGFTIFSDRKLEEFYLVCGVTQEIGPTGLGPWSGLPPSFATPLPRFSMVDSLILLSRYLSHTKSTLNRGFQCLMIVGTPNTPLHNRSNVSDASHWEEVYTAAPSSNSNIK</sequence>
<name>A0A8J4Y323_CHIOP</name>
<evidence type="ECO:0000313" key="1">
    <source>
        <dbReference type="EMBL" id="KAG0716271.1"/>
    </source>
</evidence>
<dbReference type="Proteomes" id="UP000770661">
    <property type="component" value="Unassembled WGS sequence"/>
</dbReference>
<dbReference type="EMBL" id="JACEEZ010018986">
    <property type="protein sequence ID" value="KAG0716271.1"/>
    <property type="molecule type" value="Genomic_DNA"/>
</dbReference>
<dbReference type="AlphaFoldDB" id="A0A8J4Y323"/>